<dbReference type="InterPro" id="IPR006464">
    <property type="entry name" value="AcTrfase_RimI/Ard1"/>
</dbReference>
<gene>
    <name evidence="6" type="ORF">JOC54_004409</name>
</gene>
<dbReference type="InterPro" id="IPR016181">
    <property type="entry name" value="Acyl_CoA_acyltransferase"/>
</dbReference>
<keyword evidence="2" id="KW-0963">Cytoplasm</keyword>
<evidence type="ECO:0000256" key="2">
    <source>
        <dbReference type="ARBA" id="ARBA00022490"/>
    </source>
</evidence>
<reference evidence="6" key="1">
    <citation type="submission" date="2021-01" db="EMBL/GenBank/DDBJ databases">
        <title>Genomic Encyclopedia of Type Strains, Phase IV (KMG-IV): sequencing the most valuable type-strain genomes for metagenomic binning, comparative biology and taxonomic classification.</title>
        <authorList>
            <person name="Goeker M."/>
        </authorList>
    </citation>
    <scope>NUCLEOTIDE SEQUENCE</scope>
    <source>
        <strain evidence="6">DSM 21943</strain>
    </source>
</reference>
<organism evidence="6 7">
    <name type="scientific">Shouchella xiaoxiensis</name>
    <dbReference type="NCBI Taxonomy" id="766895"/>
    <lineage>
        <taxon>Bacteria</taxon>
        <taxon>Bacillati</taxon>
        <taxon>Bacillota</taxon>
        <taxon>Bacilli</taxon>
        <taxon>Bacillales</taxon>
        <taxon>Bacillaceae</taxon>
        <taxon>Shouchella</taxon>
    </lineage>
</organism>
<evidence type="ECO:0000313" key="6">
    <source>
        <dbReference type="EMBL" id="MBM7841109.1"/>
    </source>
</evidence>
<comment type="caution">
    <text evidence="6">The sequence shown here is derived from an EMBL/GenBank/DDBJ whole genome shotgun (WGS) entry which is preliminary data.</text>
</comment>
<dbReference type="PROSITE" id="PS51186">
    <property type="entry name" value="GNAT"/>
    <property type="match status" value="1"/>
</dbReference>
<dbReference type="PANTHER" id="PTHR43420:SF44">
    <property type="entry name" value="ACETYLTRANSFERASE YPEA"/>
    <property type="match status" value="1"/>
</dbReference>
<dbReference type="RefSeq" id="WP_239586869.1">
    <property type="nucleotide sequence ID" value="NZ_JAFBCV010000022.1"/>
</dbReference>
<dbReference type="Proteomes" id="UP001179280">
    <property type="component" value="Unassembled WGS sequence"/>
</dbReference>
<sequence>MLKKKGTSASVSIRKMDIEDIDAVLIVERDAFPTPWTREAFISEVSKNKFAYYFVLELKGHIIGYCGLWKVMDEAQITNIAILTEHRGQSYGEYILLYVMQWLRGVHAKNLSLEVRESNTPAQSLYHKLGFSQVGVRKKYYADNQEDAWVMWVNLNDNYISN</sequence>
<evidence type="ECO:0000256" key="3">
    <source>
        <dbReference type="ARBA" id="ARBA00022679"/>
    </source>
</evidence>
<keyword evidence="7" id="KW-1185">Reference proteome</keyword>
<evidence type="ECO:0000259" key="5">
    <source>
        <dbReference type="PROSITE" id="PS51186"/>
    </source>
</evidence>
<dbReference type="GO" id="GO:0008999">
    <property type="term" value="F:protein-N-terminal-alanine acetyltransferase activity"/>
    <property type="evidence" value="ECO:0007669"/>
    <property type="project" value="UniProtKB-EC"/>
</dbReference>
<dbReference type="CDD" id="cd04301">
    <property type="entry name" value="NAT_SF"/>
    <property type="match status" value="1"/>
</dbReference>
<comment type="similarity">
    <text evidence="1">Belongs to the acetyltransferase family. RimI subfamily.</text>
</comment>
<dbReference type="Pfam" id="PF00583">
    <property type="entry name" value="Acetyltransf_1"/>
    <property type="match status" value="1"/>
</dbReference>
<name>A0ABS2T041_9BACI</name>
<dbReference type="Gene3D" id="3.40.630.30">
    <property type="match status" value="1"/>
</dbReference>
<dbReference type="InterPro" id="IPR000182">
    <property type="entry name" value="GNAT_dom"/>
</dbReference>
<evidence type="ECO:0000256" key="1">
    <source>
        <dbReference type="ARBA" id="ARBA00005395"/>
    </source>
</evidence>
<evidence type="ECO:0000256" key="4">
    <source>
        <dbReference type="ARBA" id="ARBA00023315"/>
    </source>
</evidence>
<keyword evidence="4 6" id="KW-0012">Acyltransferase</keyword>
<dbReference type="SUPFAM" id="SSF55729">
    <property type="entry name" value="Acyl-CoA N-acyltransferases (Nat)"/>
    <property type="match status" value="1"/>
</dbReference>
<protein>
    <submittedName>
        <fullName evidence="6">Ribosomal-protein-alanine N-acetyltransferase</fullName>
        <ecNumber evidence="6">2.3.1.267</ecNumber>
    </submittedName>
</protein>
<feature type="domain" description="N-acetyltransferase" evidence="5">
    <location>
        <begin position="11"/>
        <end position="156"/>
    </location>
</feature>
<keyword evidence="3 6" id="KW-0808">Transferase</keyword>
<dbReference type="NCBIfam" id="TIGR01575">
    <property type="entry name" value="rimI"/>
    <property type="match status" value="1"/>
</dbReference>
<evidence type="ECO:0000313" key="7">
    <source>
        <dbReference type="Proteomes" id="UP001179280"/>
    </source>
</evidence>
<dbReference type="PANTHER" id="PTHR43420">
    <property type="entry name" value="ACETYLTRANSFERASE"/>
    <property type="match status" value="1"/>
</dbReference>
<dbReference type="InterPro" id="IPR050680">
    <property type="entry name" value="YpeA/RimI_acetyltransf"/>
</dbReference>
<accession>A0ABS2T041</accession>
<dbReference type="EC" id="2.3.1.267" evidence="6"/>
<dbReference type="EMBL" id="JAFBCV010000022">
    <property type="protein sequence ID" value="MBM7841109.1"/>
    <property type="molecule type" value="Genomic_DNA"/>
</dbReference>
<proteinExistence type="inferred from homology"/>